<dbReference type="AlphaFoldDB" id="A0A366K3J1"/>
<organism evidence="1 2">
    <name type="scientific">Cytobacillus firmus</name>
    <name type="common">Bacillus firmus</name>
    <dbReference type="NCBI Taxonomy" id="1399"/>
    <lineage>
        <taxon>Bacteria</taxon>
        <taxon>Bacillati</taxon>
        <taxon>Bacillota</taxon>
        <taxon>Bacilli</taxon>
        <taxon>Bacillales</taxon>
        <taxon>Bacillaceae</taxon>
        <taxon>Cytobacillus</taxon>
    </lineage>
</organism>
<gene>
    <name evidence="1" type="ORF">DFO70_10216</name>
</gene>
<dbReference type="Pfam" id="PF09954">
    <property type="entry name" value="DUF2188"/>
    <property type="match status" value="1"/>
</dbReference>
<evidence type="ECO:0000313" key="1">
    <source>
        <dbReference type="EMBL" id="RBP95693.1"/>
    </source>
</evidence>
<comment type="caution">
    <text evidence="1">The sequence shown here is derived from an EMBL/GenBank/DDBJ whole genome shotgun (WGS) entry which is preliminary data.</text>
</comment>
<dbReference type="Proteomes" id="UP000252731">
    <property type="component" value="Unassembled WGS sequence"/>
</dbReference>
<keyword evidence="2" id="KW-1185">Reference proteome</keyword>
<protein>
    <submittedName>
        <fullName evidence="1">Uncharacterized protein DUF2188</fullName>
    </submittedName>
</protein>
<reference evidence="1 2" key="1">
    <citation type="submission" date="2018-06" db="EMBL/GenBank/DDBJ databases">
        <title>Freshwater and sediment microbial communities from various areas in North America, analyzing microbe dynamics in response to fracking.</title>
        <authorList>
            <person name="Lamendella R."/>
        </authorList>
    </citation>
    <scope>NUCLEOTIDE SEQUENCE [LARGE SCALE GENOMIC DNA]</scope>
    <source>
        <strain evidence="1 2">14_TX</strain>
    </source>
</reference>
<name>A0A366K3J1_CYTFI</name>
<proteinExistence type="predicted"/>
<dbReference type="RefSeq" id="WP_113881251.1">
    <property type="nucleotide sequence ID" value="NZ_QNSF01000002.1"/>
</dbReference>
<sequence>MANRKNNIHSDEQEQYFKDRAGTDEARFHVVPHDEEGWAVKKEGQNEPEFTAETRSDAVEKAKSMAEEAGTMAILHNENGKIEDLVNYE</sequence>
<evidence type="ECO:0000313" key="2">
    <source>
        <dbReference type="Proteomes" id="UP000252731"/>
    </source>
</evidence>
<dbReference type="EMBL" id="QNSF01000002">
    <property type="protein sequence ID" value="RBP95693.1"/>
    <property type="molecule type" value="Genomic_DNA"/>
</dbReference>
<dbReference type="STRING" id="1399.VL14_19320"/>
<accession>A0A366K3J1</accession>
<dbReference type="OrthoDB" id="2168035at2"/>
<dbReference type="InterPro" id="IPR018691">
    <property type="entry name" value="DUF2188"/>
</dbReference>